<evidence type="ECO:0000256" key="1">
    <source>
        <dbReference type="ARBA" id="ARBA00004141"/>
    </source>
</evidence>
<evidence type="ECO:0000256" key="4">
    <source>
        <dbReference type="ARBA" id="ARBA00023136"/>
    </source>
</evidence>
<evidence type="ECO:0000313" key="7">
    <source>
        <dbReference type="Proteomes" id="UP001164286"/>
    </source>
</evidence>
<keyword evidence="2 5" id="KW-0812">Transmembrane</keyword>
<dbReference type="EMBL" id="JAKWFO010000003">
    <property type="protein sequence ID" value="KAI9638093.1"/>
    <property type="molecule type" value="Genomic_DNA"/>
</dbReference>
<evidence type="ECO:0000256" key="5">
    <source>
        <dbReference type="SAM" id="Phobius"/>
    </source>
</evidence>
<dbReference type="Pfam" id="PF08592">
    <property type="entry name" value="Anthrone_oxy"/>
    <property type="match status" value="1"/>
</dbReference>
<dbReference type="Proteomes" id="UP001164286">
    <property type="component" value="Unassembled WGS sequence"/>
</dbReference>
<proteinExistence type="predicted"/>
<dbReference type="GO" id="GO:0016020">
    <property type="term" value="C:membrane"/>
    <property type="evidence" value="ECO:0007669"/>
    <property type="project" value="UniProtKB-SubCell"/>
</dbReference>
<feature type="transmembrane region" description="Helical" evidence="5">
    <location>
        <begin position="66"/>
        <end position="84"/>
    </location>
</feature>
<evidence type="ECO:0000313" key="6">
    <source>
        <dbReference type="EMBL" id="KAI9638093.1"/>
    </source>
</evidence>
<feature type="transmembrane region" description="Helical" evidence="5">
    <location>
        <begin position="96"/>
        <end position="118"/>
    </location>
</feature>
<evidence type="ECO:0008006" key="8">
    <source>
        <dbReference type="Google" id="ProtNLM"/>
    </source>
</evidence>
<dbReference type="PANTHER" id="PTHR35042:SF1">
    <property type="entry name" value="DUF1772-DOMAIN-CONTAINING PROTEIN"/>
    <property type="match status" value="1"/>
</dbReference>
<keyword evidence="3 5" id="KW-1133">Transmembrane helix</keyword>
<feature type="transmembrane region" description="Helical" evidence="5">
    <location>
        <begin position="156"/>
        <end position="175"/>
    </location>
</feature>
<sequence length="176" mass="18277">MPSTIVIPRDLISAATILAPFLSSATAGSILTLSYFSIPIIRSVSVDHSPARALDHVKALFSSGSHIYPTLSVVCTGLYGLLAYSSPAGTSARSGYSVAAAGTLGIAPFTVMVMLPLANHALLDLYDKREKRGAGAVEKDKEELDGLLRRFEGLNAVRAGIMGMGAVGGLCTALIL</sequence>
<keyword evidence="4 5" id="KW-0472">Membrane</keyword>
<name>A0AA38HBE5_9TREE</name>
<organism evidence="6 7">
    <name type="scientific">Dioszegia hungarica</name>
    <dbReference type="NCBI Taxonomy" id="4972"/>
    <lineage>
        <taxon>Eukaryota</taxon>
        <taxon>Fungi</taxon>
        <taxon>Dikarya</taxon>
        <taxon>Basidiomycota</taxon>
        <taxon>Agaricomycotina</taxon>
        <taxon>Tremellomycetes</taxon>
        <taxon>Tremellales</taxon>
        <taxon>Bulleribasidiaceae</taxon>
        <taxon>Dioszegia</taxon>
    </lineage>
</organism>
<dbReference type="GeneID" id="77731214"/>
<comment type="caution">
    <text evidence="6">The sequence shown here is derived from an EMBL/GenBank/DDBJ whole genome shotgun (WGS) entry which is preliminary data.</text>
</comment>
<dbReference type="AlphaFoldDB" id="A0AA38HBE5"/>
<protein>
    <recommendedName>
        <fullName evidence="8">DUF1772-domain-containing protein</fullName>
    </recommendedName>
</protein>
<dbReference type="PANTHER" id="PTHR35042">
    <property type="entry name" value="ANTHRONE OXYGENASE ENCC"/>
    <property type="match status" value="1"/>
</dbReference>
<gene>
    <name evidence="6" type="ORF">MKK02DRAFT_42480</name>
</gene>
<accession>A0AA38HBE5</accession>
<comment type="subcellular location">
    <subcellularLocation>
        <location evidence="1">Membrane</location>
        <topology evidence="1">Multi-pass membrane protein</topology>
    </subcellularLocation>
</comment>
<evidence type="ECO:0000256" key="3">
    <source>
        <dbReference type="ARBA" id="ARBA00022989"/>
    </source>
</evidence>
<keyword evidence="7" id="KW-1185">Reference proteome</keyword>
<dbReference type="InterPro" id="IPR013901">
    <property type="entry name" value="Anthrone_oxy"/>
</dbReference>
<reference evidence="6" key="1">
    <citation type="journal article" date="2022" name="G3 (Bethesda)">
        <title>High quality genome of the basidiomycete yeast Dioszegia hungarica PDD-24b-2 isolated from cloud water.</title>
        <authorList>
            <person name="Jarrige D."/>
            <person name="Haridas S."/>
            <person name="Bleykasten-Grosshans C."/>
            <person name="Joly M."/>
            <person name="Nadalig T."/>
            <person name="Sancelme M."/>
            <person name="Vuilleumier S."/>
            <person name="Grigoriev I.V."/>
            <person name="Amato P."/>
            <person name="Bringel F."/>
        </authorList>
    </citation>
    <scope>NUCLEOTIDE SEQUENCE</scope>
    <source>
        <strain evidence="6">PDD-24b-2</strain>
    </source>
</reference>
<dbReference type="RefSeq" id="XP_052947870.1">
    <property type="nucleotide sequence ID" value="XM_053092009.1"/>
</dbReference>
<evidence type="ECO:0000256" key="2">
    <source>
        <dbReference type="ARBA" id="ARBA00022692"/>
    </source>
</evidence>